<dbReference type="PANTHER" id="PTHR11767:SF102">
    <property type="entry name" value="INWARDLY RECTIFYING POTASSIUM CHANNEL 1, ISOFORM F"/>
    <property type="match status" value="1"/>
</dbReference>
<evidence type="ECO:0000313" key="16">
    <source>
        <dbReference type="EMBL" id="GIY02793.1"/>
    </source>
</evidence>
<dbReference type="InterPro" id="IPR041647">
    <property type="entry name" value="IRK_C"/>
</dbReference>
<keyword evidence="3 12" id="KW-0633">Potassium transport</keyword>
<comment type="caution">
    <text evidence="16">The sequence shown here is derived from an EMBL/GenBank/DDBJ whole genome shotgun (WGS) entry which is preliminary data.</text>
</comment>
<dbReference type="InterPro" id="IPR040445">
    <property type="entry name" value="Kir_TM"/>
</dbReference>
<evidence type="ECO:0000256" key="13">
    <source>
        <dbReference type="SAM" id="Phobius"/>
    </source>
</evidence>
<keyword evidence="5 12" id="KW-0851">Voltage-gated channel</keyword>
<evidence type="ECO:0000256" key="1">
    <source>
        <dbReference type="ARBA" id="ARBA00004141"/>
    </source>
</evidence>
<evidence type="ECO:0000256" key="5">
    <source>
        <dbReference type="ARBA" id="ARBA00022882"/>
    </source>
</evidence>
<dbReference type="FunFam" id="2.60.40.1400:FF:000001">
    <property type="entry name" value="G protein-activated inward rectifier potassium channel 2"/>
    <property type="match status" value="1"/>
</dbReference>
<comment type="catalytic activity">
    <reaction evidence="11">
        <text>K(+)(in) = K(+)(out)</text>
        <dbReference type="Rhea" id="RHEA:29463"/>
        <dbReference type="ChEBI" id="CHEBI:29103"/>
    </reaction>
</comment>
<dbReference type="Pfam" id="PF17655">
    <property type="entry name" value="IRK_C"/>
    <property type="match status" value="1"/>
</dbReference>
<keyword evidence="6 12" id="KW-0630">Potassium</keyword>
<keyword evidence="4 12" id="KW-0812">Transmembrane</keyword>
<evidence type="ECO:0000313" key="17">
    <source>
        <dbReference type="Proteomes" id="UP001054945"/>
    </source>
</evidence>
<feature type="transmembrane region" description="Helical" evidence="13">
    <location>
        <begin position="177"/>
        <end position="198"/>
    </location>
</feature>
<keyword evidence="17" id="KW-1185">Reference proteome</keyword>
<dbReference type="SUPFAM" id="SSF81296">
    <property type="entry name" value="E set domains"/>
    <property type="match status" value="1"/>
</dbReference>
<reference evidence="16 17" key="1">
    <citation type="submission" date="2021-06" db="EMBL/GenBank/DDBJ databases">
        <title>Caerostris extrusa draft genome.</title>
        <authorList>
            <person name="Kono N."/>
            <person name="Arakawa K."/>
        </authorList>
    </citation>
    <scope>NUCLEOTIDE SEQUENCE [LARGE SCALE GENOMIC DNA]</scope>
</reference>
<sequence>MHDFSLTAFQINPHQSNKLFIKIATEHFAQQKSSCVSELSFKNFSLPVPGSSEAKMKCIDPDNSVVWQLLPGKDHKLDIENDSPTPTENGVLSSNATLSKCSTVPRNMCLNGYSKEREPLSPRFRHHPKILHGRQRKRVILKNGGVNISRENVSKRSQRYLQDIFTTMVDIQWRWNLMVFAMGFFGSWIIFAVLWWLIALAHGDLEHEGDEEWKPCVQNVHSFVTAFLFSVESQHTIGYGYRYTTEECPEGVFMMCVQSVTGVMIQCLVAGMVFAKIARPKKRSQTLMFSRYAVVCMRDGMLCIMWRVGDMRKSHIIGANINAQVIRRKVTLEGEIIPYYHTQIDVRFDNAGDRVFLIWPATIVHEINEKSPFFNMSAQDILTDTYELVVALEGTIESTGQSIQARTSFVPTEFLWGHRFEQMVTYQKDTGEFLVDYRKFNSTYEIETPLCSARDYYEYRRLISERIRGSPVHFISSSGRFQSADWQLRRMLRTRKMDKTGNMLIWIDIF</sequence>
<dbReference type="FunFam" id="1.10.287.70:FF:000078">
    <property type="entry name" value="Putative Inward rectifier potassium channel"/>
    <property type="match status" value="1"/>
</dbReference>
<dbReference type="GO" id="GO:0005886">
    <property type="term" value="C:plasma membrane"/>
    <property type="evidence" value="ECO:0007669"/>
    <property type="project" value="TreeGrafter"/>
</dbReference>
<feature type="transmembrane region" description="Helical" evidence="13">
    <location>
        <begin position="252"/>
        <end position="275"/>
    </location>
</feature>
<dbReference type="Proteomes" id="UP001054945">
    <property type="component" value="Unassembled WGS sequence"/>
</dbReference>
<dbReference type="PRINTS" id="PR01320">
    <property type="entry name" value="KIRCHANNEL"/>
</dbReference>
<feature type="domain" description="Inward rectifier potassium channel C-terminal" evidence="15">
    <location>
        <begin position="287"/>
        <end position="457"/>
    </location>
</feature>
<keyword evidence="7 13" id="KW-1133">Transmembrane helix</keyword>
<evidence type="ECO:0000259" key="14">
    <source>
        <dbReference type="Pfam" id="PF01007"/>
    </source>
</evidence>
<keyword evidence="2 12" id="KW-0813">Transport</keyword>
<dbReference type="AlphaFoldDB" id="A0AAV4Q5T1"/>
<evidence type="ECO:0000256" key="10">
    <source>
        <dbReference type="ARBA" id="ARBA00023303"/>
    </source>
</evidence>
<dbReference type="EMBL" id="BPLR01005502">
    <property type="protein sequence ID" value="GIY02793.1"/>
    <property type="molecule type" value="Genomic_DNA"/>
</dbReference>
<dbReference type="Gene3D" id="2.60.40.1400">
    <property type="entry name" value="G protein-activated inward rectifier potassium channel 1"/>
    <property type="match status" value="1"/>
</dbReference>
<evidence type="ECO:0000259" key="15">
    <source>
        <dbReference type="Pfam" id="PF17655"/>
    </source>
</evidence>
<dbReference type="GO" id="GO:1990573">
    <property type="term" value="P:potassium ion import across plasma membrane"/>
    <property type="evidence" value="ECO:0007669"/>
    <property type="project" value="TreeGrafter"/>
</dbReference>
<dbReference type="SUPFAM" id="SSF81324">
    <property type="entry name" value="Voltage-gated potassium channels"/>
    <property type="match status" value="1"/>
</dbReference>
<dbReference type="Pfam" id="PF01007">
    <property type="entry name" value="IRK"/>
    <property type="match status" value="1"/>
</dbReference>
<dbReference type="InterPro" id="IPR016449">
    <property type="entry name" value="K_chnl_inward-rec_Kir"/>
</dbReference>
<organism evidence="16 17">
    <name type="scientific">Caerostris extrusa</name>
    <name type="common">Bark spider</name>
    <name type="synonym">Caerostris bankana</name>
    <dbReference type="NCBI Taxonomy" id="172846"/>
    <lineage>
        <taxon>Eukaryota</taxon>
        <taxon>Metazoa</taxon>
        <taxon>Ecdysozoa</taxon>
        <taxon>Arthropoda</taxon>
        <taxon>Chelicerata</taxon>
        <taxon>Arachnida</taxon>
        <taxon>Araneae</taxon>
        <taxon>Araneomorphae</taxon>
        <taxon>Entelegynae</taxon>
        <taxon>Araneoidea</taxon>
        <taxon>Araneidae</taxon>
        <taxon>Caerostris</taxon>
    </lineage>
</organism>
<evidence type="ECO:0000256" key="11">
    <source>
        <dbReference type="ARBA" id="ARBA00034430"/>
    </source>
</evidence>
<dbReference type="GO" id="GO:0034702">
    <property type="term" value="C:monoatomic ion channel complex"/>
    <property type="evidence" value="ECO:0007669"/>
    <property type="project" value="UniProtKB-KW"/>
</dbReference>
<comment type="subcellular location">
    <subcellularLocation>
        <location evidence="1 12">Membrane</location>
        <topology evidence="1 12">Multi-pass membrane protein</topology>
    </subcellularLocation>
</comment>
<protein>
    <submittedName>
        <fullName evidence="16">ATP-sensitive inward rectifier potassium channel 12</fullName>
    </submittedName>
</protein>
<evidence type="ECO:0000256" key="12">
    <source>
        <dbReference type="RuleBase" id="RU003822"/>
    </source>
</evidence>
<dbReference type="PANTHER" id="PTHR11767">
    <property type="entry name" value="INWARD RECTIFIER POTASSIUM CHANNEL"/>
    <property type="match status" value="1"/>
</dbReference>
<evidence type="ECO:0000256" key="3">
    <source>
        <dbReference type="ARBA" id="ARBA00022538"/>
    </source>
</evidence>
<dbReference type="InterPro" id="IPR014756">
    <property type="entry name" value="Ig_E-set"/>
</dbReference>
<evidence type="ECO:0000256" key="9">
    <source>
        <dbReference type="ARBA" id="ARBA00023136"/>
    </source>
</evidence>
<comment type="similarity">
    <text evidence="12">Belongs to the inward rectifier-type potassium channel (TC 1.A.2.1) family.</text>
</comment>
<keyword evidence="9 13" id="KW-0472">Membrane</keyword>
<keyword evidence="10 12" id="KW-0407">Ion channel</keyword>
<dbReference type="Gene3D" id="1.10.287.70">
    <property type="match status" value="1"/>
</dbReference>
<accession>A0AAV4Q5T1</accession>
<evidence type="ECO:0000256" key="4">
    <source>
        <dbReference type="ARBA" id="ARBA00022692"/>
    </source>
</evidence>
<evidence type="ECO:0000256" key="7">
    <source>
        <dbReference type="ARBA" id="ARBA00022989"/>
    </source>
</evidence>
<proteinExistence type="inferred from homology"/>
<dbReference type="GO" id="GO:0005242">
    <property type="term" value="F:inward rectifier potassium channel activity"/>
    <property type="evidence" value="ECO:0007669"/>
    <property type="project" value="InterPro"/>
</dbReference>
<keyword evidence="8 12" id="KW-0406">Ion transport</keyword>
<dbReference type="GO" id="GO:0034765">
    <property type="term" value="P:regulation of monoatomic ion transmembrane transport"/>
    <property type="evidence" value="ECO:0007669"/>
    <property type="project" value="TreeGrafter"/>
</dbReference>
<gene>
    <name evidence="16" type="primary">KCNJ12</name>
    <name evidence="16" type="ORF">CEXT_253631</name>
</gene>
<evidence type="ECO:0000256" key="8">
    <source>
        <dbReference type="ARBA" id="ARBA00023065"/>
    </source>
</evidence>
<name>A0AAV4Q5T1_CAEEX</name>
<evidence type="ECO:0000256" key="2">
    <source>
        <dbReference type="ARBA" id="ARBA00022448"/>
    </source>
</evidence>
<evidence type="ECO:0000256" key="6">
    <source>
        <dbReference type="ARBA" id="ARBA00022958"/>
    </source>
</evidence>
<feature type="domain" description="Potassium channel inwardly rectifying transmembrane" evidence="14">
    <location>
        <begin position="141"/>
        <end position="280"/>
    </location>
</feature>
<dbReference type="InterPro" id="IPR013518">
    <property type="entry name" value="K_chnl_inward-rec_Kir_cyto"/>
</dbReference>